<gene>
    <name evidence="8" type="primary">Acey_s0111.g257</name>
    <name evidence="8" type="ORF">Y032_0111g257</name>
</gene>
<protein>
    <submittedName>
        <fullName evidence="8">Uncharacterized protein</fullName>
    </submittedName>
</protein>
<comment type="caution">
    <text evidence="8">The sequence shown here is derived from an EMBL/GenBank/DDBJ whole genome shotgun (WGS) entry which is preliminary data.</text>
</comment>
<accession>A0A016TEI6</accession>
<dbReference type="Proteomes" id="UP000024635">
    <property type="component" value="Unassembled WGS sequence"/>
</dbReference>
<keyword evidence="2 7" id="KW-0812">Transmembrane</keyword>
<evidence type="ECO:0000256" key="2">
    <source>
        <dbReference type="ARBA" id="ARBA00022692"/>
    </source>
</evidence>
<keyword evidence="9" id="KW-1185">Reference proteome</keyword>
<evidence type="ECO:0000256" key="5">
    <source>
        <dbReference type="ARBA" id="ARBA00023128"/>
    </source>
</evidence>
<keyword evidence="6 7" id="KW-0472">Membrane</keyword>
<dbReference type="AlphaFoldDB" id="A0A016TEI6"/>
<proteinExistence type="predicted"/>
<dbReference type="OrthoDB" id="10051322at2759"/>
<keyword evidence="5" id="KW-0496">Mitochondrion</keyword>
<evidence type="ECO:0000256" key="4">
    <source>
        <dbReference type="ARBA" id="ARBA00022989"/>
    </source>
</evidence>
<comment type="subcellular location">
    <subcellularLocation>
        <location evidence="1">Mitochondrion inner membrane</location>
    </subcellularLocation>
</comment>
<sequence length="178" mass="20531">MAPSALMRGMIHKYGRQAIAVAFSSAFGSFVAFNMFYVMPRHEKYEEFFKIFIKKIWALFHIRGPEFFSLKLRYRGGGLFEVLNTNIIIILCRNPIFVGTSNNPLPLQSFDKKFLKILGLIVWNSAEICYCDAYFSRMNYDPYTRMKEICAAGTGYMHTCPKDLAKSYEEKGKEIAPL</sequence>
<name>A0A016TEI6_9BILA</name>
<dbReference type="InterPro" id="IPR037169">
    <property type="entry name" value="Cytochrome_c_oxidase_VIc_sf"/>
</dbReference>
<evidence type="ECO:0000256" key="3">
    <source>
        <dbReference type="ARBA" id="ARBA00022792"/>
    </source>
</evidence>
<dbReference type="EMBL" id="JARK01001447">
    <property type="protein sequence ID" value="EYC01040.1"/>
    <property type="molecule type" value="Genomic_DNA"/>
</dbReference>
<evidence type="ECO:0000313" key="8">
    <source>
        <dbReference type="EMBL" id="EYC01040.1"/>
    </source>
</evidence>
<dbReference type="Pfam" id="PF02937">
    <property type="entry name" value="COX6C"/>
    <property type="match status" value="1"/>
</dbReference>
<dbReference type="STRING" id="53326.A0A016TEI6"/>
<evidence type="ECO:0000256" key="1">
    <source>
        <dbReference type="ARBA" id="ARBA00004273"/>
    </source>
</evidence>
<keyword evidence="4 7" id="KW-1133">Transmembrane helix</keyword>
<keyword evidence="3" id="KW-0999">Mitochondrion inner membrane</keyword>
<dbReference type="Gene3D" id="4.10.93.10">
    <property type="entry name" value="Mitochondrial cytochrome c oxidase subunit VIc/VIIs"/>
    <property type="match status" value="1"/>
</dbReference>
<feature type="transmembrane region" description="Helical" evidence="7">
    <location>
        <begin position="20"/>
        <end position="39"/>
    </location>
</feature>
<reference evidence="9" key="1">
    <citation type="journal article" date="2015" name="Nat. Genet.">
        <title>The genome and transcriptome of the zoonotic hookworm Ancylostoma ceylanicum identify infection-specific gene families.</title>
        <authorList>
            <person name="Schwarz E.M."/>
            <person name="Hu Y."/>
            <person name="Antoshechkin I."/>
            <person name="Miller M.M."/>
            <person name="Sternberg P.W."/>
            <person name="Aroian R.V."/>
        </authorList>
    </citation>
    <scope>NUCLEOTIDE SEQUENCE</scope>
    <source>
        <strain evidence="9">HY135</strain>
    </source>
</reference>
<dbReference type="GO" id="GO:0005743">
    <property type="term" value="C:mitochondrial inner membrane"/>
    <property type="evidence" value="ECO:0007669"/>
    <property type="project" value="UniProtKB-SubCell"/>
</dbReference>
<organism evidence="8 9">
    <name type="scientific">Ancylostoma ceylanicum</name>
    <dbReference type="NCBI Taxonomy" id="53326"/>
    <lineage>
        <taxon>Eukaryota</taxon>
        <taxon>Metazoa</taxon>
        <taxon>Ecdysozoa</taxon>
        <taxon>Nematoda</taxon>
        <taxon>Chromadorea</taxon>
        <taxon>Rhabditida</taxon>
        <taxon>Rhabditina</taxon>
        <taxon>Rhabditomorpha</taxon>
        <taxon>Strongyloidea</taxon>
        <taxon>Ancylostomatidae</taxon>
        <taxon>Ancylostomatinae</taxon>
        <taxon>Ancylostoma</taxon>
    </lineage>
</organism>
<evidence type="ECO:0000313" key="9">
    <source>
        <dbReference type="Proteomes" id="UP000024635"/>
    </source>
</evidence>
<evidence type="ECO:0000256" key="7">
    <source>
        <dbReference type="SAM" id="Phobius"/>
    </source>
</evidence>
<evidence type="ECO:0000256" key="6">
    <source>
        <dbReference type="ARBA" id="ARBA00023136"/>
    </source>
</evidence>
<dbReference type="InterPro" id="IPR034884">
    <property type="entry name" value="Cytochrome_c_oxidase_VIc/VIIs"/>
</dbReference>